<name>A0AAD9Y1F4_COLKA</name>
<evidence type="ECO:0000256" key="1">
    <source>
        <dbReference type="SAM" id="MobiDB-lite"/>
    </source>
</evidence>
<keyword evidence="3" id="KW-1185">Reference proteome</keyword>
<evidence type="ECO:0000313" key="2">
    <source>
        <dbReference type="EMBL" id="KAK2733261.1"/>
    </source>
</evidence>
<reference evidence="2" key="1">
    <citation type="submission" date="2023-02" db="EMBL/GenBank/DDBJ databases">
        <title>Colletotrichum kahawae CIFC_Que2 genome sequencing and assembly.</title>
        <authorList>
            <person name="Baroncelli R."/>
        </authorList>
    </citation>
    <scope>NUCLEOTIDE SEQUENCE</scope>
    <source>
        <strain evidence="2">CIFC_Que2</strain>
    </source>
</reference>
<sequence length="218" mass="24136">MLPGGRGPACHSTVAVSVGDGDSEDKGKDKGALAMAYPDVPDLNLLYPSPRRGLHTDMRLDTQSPQEPMARKTEKYTQRSYRQSLVPSWATERDPFLKIQIPKSDKPSGRPPPSSPRGTRHHRRDHSAVSAFFFVRSEKALANCVRVFKQTPDSGVIGSLLPGQSPSIPNRMPWAEETRPRGEAPRRHVTWQGTSKPHEPLPVVQRARPETGMKLGHA</sequence>
<dbReference type="EMBL" id="VYYT01000510">
    <property type="protein sequence ID" value="KAK2733261.1"/>
    <property type="molecule type" value="Genomic_DNA"/>
</dbReference>
<proteinExistence type="predicted"/>
<feature type="region of interest" description="Disordered" evidence="1">
    <location>
        <begin position="177"/>
        <end position="218"/>
    </location>
</feature>
<dbReference type="Proteomes" id="UP001281614">
    <property type="component" value="Unassembled WGS sequence"/>
</dbReference>
<evidence type="ECO:0000313" key="3">
    <source>
        <dbReference type="Proteomes" id="UP001281614"/>
    </source>
</evidence>
<feature type="compositionally biased region" description="Basic and acidic residues" evidence="1">
    <location>
        <begin position="177"/>
        <end position="186"/>
    </location>
</feature>
<feature type="region of interest" description="Disordered" evidence="1">
    <location>
        <begin position="1"/>
        <end position="125"/>
    </location>
</feature>
<dbReference type="AlphaFoldDB" id="A0AAD9Y1F4"/>
<gene>
    <name evidence="2" type="ORF">CKAH01_08395</name>
</gene>
<organism evidence="2 3">
    <name type="scientific">Colletotrichum kahawae</name>
    <name type="common">Coffee berry disease fungus</name>
    <dbReference type="NCBI Taxonomy" id="34407"/>
    <lineage>
        <taxon>Eukaryota</taxon>
        <taxon>Fungi</taxon>
        <taxon>Dikarya</taxon>
        <taxon>Ascomycota</taxon>
        <taxon>Pezizomycotina</taxon>
        <taxon>Sordariomycetes</taxon>
        <taxon>Hypocreomycetidae</taxon>
        <taxon>Glomerellales</taxon>
        <taxon>Glomerellaceae</taxon>
        <taxon>Colletotrichum</taxon>
        <taxon>Colletotrichum gloeosporioides species complex</taxon>
    </lineage>
</organism>
<protein>
    <submittedName>
        <fullName evidence="2">Uncharacterized protein</fullName>
    </submittedName>
</protein>
<comment type="caution">
    <text evidence="2">The sequence shown here is derived from an EMBL/GenBank/DDBJ whole genome shotgun (WGS) entry which is preliminary data.</text>
</comment>
<accession>A0AAD9Y1F4</accession>